<dbReference type="InterPro" id="IPR003593">
    <property type="entry name" value="AAA+_ATPase"/>
</dbReference>
<dbReference type="Pfam" id="PF03308">
    <property type="entry name" value="MeaB"/>
    <property type="match status" value="1"/>
</dbReference>
<dbReference type="PANTHER" id="PTHR43087">
    <property type="entry name" value="LYSINE/ARGININE/ORNITHINE TRANSPORT SYSTEM KINASE"/>
    <property type="match status" value="1"/>
</dbReference>
<dbReference type="PANTHER" id="PTHR43087:SF1">
    <property type="entry name" value="LAO_AO TRANSPORT SYSTEM ATPASE"/>
    <property type="match status" value="1"/>
</dbReference>
<dbReference type="CDD" id="cd03443">
    <property type="entry name" value="PaaI_thioesterase"/>
    <property type="match status" value="1"/>
</dbReference>
<evidence type="ECO:0000313" key="9">
    <source>
        <dbReference type="Proteomes" id="UP000521868"/>
    </source>
</evidence>
<dbReference type="GO" id="GO:0016289">
    <property type="term" value="F:acyl-CoA hydrolase activity"/>
    <property type="evidence" value="ECO:0007669"/>
    <property type="project" value="UniProtKB-ARBA"/>
</dbReference>
<dbReference type="GO" id="GO:0005525">
    <property type="term" value="F:GTP binding"/>
    <property type="evidence" value="ECO:0007669"/>
    <property type="project" value="UniProtKB-KW"/>
</dbReference>
<feature type="compositionally biased region" description="Basic residues" evidence="6">
    <location>
        <begin position="23"/>
        <end position="35"/>
    </location>
</feature>
<dbReference type="InterPro" id="IPR003736">
    <property type="entry name" value="PAAI_dom"/>
</dbReference>
<evidence type="ECO:0000256" key="6">
    <source>
        <dbReference type="SAM" id="MobiDB-lite"/>
    </source>
</evidence>
<dbReference type="Pfam" id="PF03061">
    <property type="entry name" value="4HBT"/>
    <property type="match status" value="1"/>
</dbReference>
<proteinExistence type="inferred from homology"/>
<keyword evidence="4" id="KW-0342">GTP-binding</keyword>
<evidence type="ECO:0000256" key="2">
    <source>
        <dbReference type="ARBA" id="ARBA00022741"/>
    </source>
</evidence>
<dbReference type="InterPro" id="IPR005129">
    <property type="entry name" value="GTPase_ArgK"/>
</dbReference>
<dbReference type="InterPro" id="IPR006683">
    <property type="entry name" value="Thioestr_dom"/>
</dbReference>
<protein>
    <submittedName>
        <fullName evidence="8">Methylmalonyl Co-A mutase-associated GTPase MeaB</fullName>
    </submittedName>
</protein>
<dbReference type="Gene3D" id="3.10.129.10">
    <property type="entry name" value="Hotdog Thioesterase"/>
    <property type="match status" value="1"/>
</dbReference>
<comment type="similarity">
    <text evidence="1">Belongs to the SIMIBI class G3E GTPase family. ArgK/MeaB subfamily.</text>
</comment>
<dbReference type="InterPro" id="IPR027417">
    <property type="entry name" value="P-loop_NTPase"/>
</dbReference>
<feature type="compositionally biased region" description="Basic and acidic residues" evidence="6">
    <location>
        <begin position="235"/>
        <end position="245"/>
    </location>
</feature>
<comment type="caution">
    <text evidence="8">The sequence shown here is derived from an EMBL/GenBank/DDBJ whole genome shotgun (WGS) entry which is preliminary data.</text>
</comment>
<keyword evidence="5" id="KW-0143">Chaperone</keyword>
<keyword evidence="2" id="KW-0547">Nucleotide-binding</keyword>
<dbReference type="AlphaFoldDB" id="A0A7X6I6J6"/>
<dbReference type="CDD" id="cd03114">
    <property type="entry name" value="MMAA-like"/>
    <property type="match status" value="1"/>
</dbReference>
<dbReference type="GO" id="GO:0003924">
    <property type="term" value="F:GTPase activity"/>
    <property type="evidence" value="ECO:0007669"/>
    <property type="project" value="InterPro"/>
</dbReference>
<dbReference type="InterPro" id="IPR029069">
    <property type="entry name" value="HotDog_dom_sf"/>
</dbReference>
<dbReference type="Gene3D" id="3.40.50.300">
    <property type="entry name" value="P-loop containing nucleotide triphosphate hydrolases"/>
    <property type="match status" value="1"/>
</dbReference>
<feature type="compositionally biased region" description="Basic residues" evidence="6">
    <location>
        <begin position="54"/>
        <end position="65"/>
    </location>
</feature>
<organism evidence="8 9">
    <name type="scientific">Ramlibacter lithotrophicus</name>
    <dbReference type="NCBI Taxonomy" id="2606681"/>
    <lineage>
        <taxon>Bacteria</taxon>
        <taxon>Pseudomonadati</taxon>
        <taxon>Pseudomonadota</taxon>
        <taxon>Betaproteobacteria</taxon>
        <taxon>Burkholderiales</taxon>
        <taxon>Comamonadaceae</taxon>
        <taxon>Ramlibacter</taxon>
    </lineage>
</organism>
<accession>A0A7X6I6J6</accession>
<evidence type="ECO:0000313" key="8">
    <source>
        <dbReference type="EMBL" id="NKE66310.1"/>
    </source>
</evidence>
<evidence type="ECO:0000256" key="4">
    <source>
        <dbReference type="ARBA" id="ARBA00023134"/>
    </source>
</evidence>
<keyword evidence="3" id="KW-0378">Hydrolase</keyword>
<dbReference type="EMBL" id="VTOX01000003">
    <property type="protein sequence ID" value="NKE66310.1"/>
    <property type="molecule type" value="Genomic_DNA"/>
</dbReference>
<evidence type="ECO:0000259" key="7">
    <source>
        <dbReference type="SMART" id="SM00382"/>
    </source>
</evidence>
<dbReference type="SUPFAM" id="SSF52540">
    <property type="entry name" value="P-loop containing nucleoside triphosphate hydrolases"/>
    <property type="match status" value="1"/>
</dbReference>
<dbReference type="InterPro" id="IPR052040">
    <property type="entry name" value="GTPase/Isobutyryl-CoA_mutase"/>
</dbReference>
<feature type="compositionally biased region" description="Basic residues" evidence="6">
    <location>
        <begin position="196"/>
        <end position="219"/>
    </location>
</feature>
<feature type="region of interest" description="Disordered" evidence="6">
    <location>
        <begin position="1"/>
        <end position="245"/>
    </location>
</feature>
<dbReference type="NCBIfam" id="TIGR00750">
    <property type="entry name" value="lao"/>
    <property type="match status" value="1"/>
</dbReference>
<name>A0A7X6I6J6_9BURK</name>
<evidence type="ECO:0000256" key="5">
    <source>
        <dbReference type="ARBA" id="ARBA00023186"/>
    </source>
</evidence>
<feature type="domain" description="AAA+ ATPase" evidence="7">
    <location>
        <begin position="291"/>
        <end position="462"/>
    </location>
</feature>
<sequence length="647" mass="69434">MALQVSRPDLRRGPDAPAAAQQHRPRHRPGHRRHPWGAAVAAHRRLGRGVVGAQRRRRPHRRRHAEHPARGSAPHRRDRSPGRQFLRREAHRRHAGRNRAGDEDRGRRRRHVPGRGVRPGATHDRRIGASLPAAHRRRRADRGRRERLPGRGGQQRPPDQSAARPHRHGSAPGGVQGVQGQALAGRRPASAGCARPLRRRQPRQRLRPRRRGRRGRLHARRDLRDAAARTRLRPRAGDRVKRDPQVHEAPAWLQAVLAGQRGAIARVLSQVERGDRDTASLSATLAPHLGRAHVLGITGAPGAGKSTLVHALLGELLARGKTLAVIAVDPSSPISGGAVLGDRVRMGEHGAHPDVFIRSVASRGHLGGLSQATAAMIDVLDAAGFDMVIVETVGAGQSEVEIMRVADTRLVACPPGLGDDVQALKAGILEIADLLVVTKSDLPGAEPAARHLKDMLHLRAAAEGWKVPVLRVSSTAGTGIAELADGIEAHIAVAGRGRRLQHQAHPTAHRAHEAPADRVRRLAALDPFVRSLGISCVEAGPGMAAVEITLGAQHLNFNGTCHGGVTFALADTAFGLASNSHGKVAAGIDAHITYQVAANEGDTLLARATEVSRSKKLAVYRVDVTRRDGAMVSSFTGTVYVTQRATP</sequence>
<evidence type="ECO:0000256" key="3">
    <source>
        <dbReference type="ARBA" id="ARBA00022801"/>
    </source>
</evidence>
<gene>
    <name evidence="8" type="primary">meaB</name>
    <name evidence="8" type="ORF">RAMLITH_10805</name>
</gene>
<reference evidence="8 9" key="1">
    <citation type="journal article" date="2020" name="Nature">
        <title>Bacterial chemolithoautotrophy via manganese oxidation.</title>
        <authorList>
            <person name="Yu H."/>
            <person name="Leadbetter J.R."/>
        </authorList>
    </citation>
    <scope>NUCLEOTIDE SEQUENCE [LARGE SCALE GENOMIC DNA]</scope>
    <source>
        <strain evidence="8 9">RBP-1</strain>
    </source>
</reference>
<evidence type="ECO:0000256" key="1">
    <source>
        <dbReference type="ARBA" id="ARBA00009625"/>
    </source>
</evidence>
<dbReference type="Proteomes" id="UP000521868">
    <property type="component" value="Unassembled WGS sequence"/>
</dbReference>
<dbReference type="SMART" id="SM00382">
    <property type="entry name" value="AAA"/>
    <property type="match status" value="1"/>
</dbReference>
<keyword evidence="9" id="KW-1185">Reference proteome</keyword>
<dbReference type="SUPFAM" id="SSF54637">
    <property type="entry name" value="Thioesterase/thiol ester dehydrase-isomerase"/>
    <property type="match status" value="1"/>
</dbReference>
<dbReference type="NCBIfam" id="TIGR00369">
    <property type="entry name" value="unchar_dom_1"/>
    <property type="match status" value="1"/>
</dbReference>